<proteinExistence type="predicted"/>
<dbReference type="InParanoid" id="T0QCA2"/>
<dbReference type="VEuPathDB" id="FungiDB:SDRG_07202"/>
<evidence type="ECO:0000256" key="1">
    <source>
        <dbReference type="SAM" id="Coils"/>
    </source>
</evidence>
<keyword evidence="4" id="KW-1185">Reference proteome</keyword>
<dbReference type="AlphaFoldDB" id="T0QCA2"/>
<dbReference type="EMBL" id="JH767151">
    <property type="protein sequence ID" value="EQC35494.1"/>
    <property type="molecule type" value="Genomic_DNA"/>
</dbReference>
<gene>
    <name evidence="3" type="ORF">SDRG_07202</name>
</gene>
<organism evidence="3 4">
    <name type="scientific">Saprolegnia diclina (strain VS20)</name>
    <dbReference type="NCBI Taxonomy" id="1156394"/>
    <lineage>
        <taxon>Eukaryota</taxon>
        <taxon>Sar</taxon>
        <taxon>Stramenopiles</taxon>
        <taxon>Oomycota</taxon>
        <taxon>Saprolegniomycetes</taxon>
        <taxon>Saprolegniales</taxon>
        <taxon>Saprolegniaceae</taxon>
        <taxon>Saprolegnia</taxon>
    </lineage>
</organism>
<accession>T0QCA2</accession>
<sequence>MFARTVTSSTQVSVVQTPGRQRVGKGKPKAKLSQQRYRTQKREQLEHLEHYVQQLQRHIARCEGQLEVLRTPVCSHDGVLRTAADYFSHFRLGYQVHRPDLKQQQDAFLRSVMHSDLLIMNERSLEKLFAQWQLYYHLFPAFEMEILALDVLVCDETRLVRAPVTLHLRLSRYSLQCLCPHILQDEWLVQRLVGQVLSVPTMIHFHFRSDGAIDQMETATDIAAALVSLLGSTDEALAVADGAQMNSSGELTLLQ</sequence>
<dbReference type="GeneID" id="19947929"/>
<dbReference type="RefSeq" id="XP_008611244.1">
    <property type="nucleotide sequence ID" value="XM_008613022.1"/>
</dbReference>
<dbReference type="Proteomes" id="UP000030762">
    <property type="component" value="Unassembled WGS sequence"/>
</dbReference>
<keyword evidence="1" id="KW-0175">Coiled coil</keyword>
<feature type="region of interest" description="Disordered" evidence="2">
    <location>
        <begin position="1"/>
        <end position="32"/>
    </location>
</feature>
<evidence type="ECO:0000313" key="4">
    <source>
        <dbReference type="Proteomes" id="UP000030762"/>
    </source>
</evidence>
<evidence type="ECO:0000256" key="2">
    <source>
        <dbReference type="SAM" id="MobiDB-lite"/>
    </source>
</evidence>
<feature type="coiled-coil region" evidence="1">
    <location>
        <begin position="38"/>
        <end position="65"/>
    </location>
</feature>
<dbReference type="OMA" id="HECSFIA"/>
<evidence type="ECO:0008006" key="5">
    <source>
        <dbReference type="Google" id="ProtNLM"/>
    </source>
</evidence>
<protein>
    <recommendedName>
        <fullName evidence="5">BZIP domain-containing protein</fullName>
    </recommendedName>
</protein>
<reference evidence="3 4" key="1">
    <citation type="submission" date="2012-04" db="EMBL/GenBank/DDBJ databases">
        <title>The Genome Sequence of Saprolegnia declina VS20.</title>
        <authorList>
            <consortium name="The Broad Institute Genome Sequencing Platform"/>
            <person name="Russ C."/>
            <person name="Nusbaum C."/>
            <person name="Tyler B."/>
            <person name="van West P."/>
            <person name="Dieguez-Uribeondo J."/>
            <person name="de Bruijn I."/>
            <person name="Tripathy S."/>
            <person name="Jiang R."/>
            <person name="Young S.K."/>
            <person name="Zeng Q."/>
            <person name="Gargeya S."/>
            <person name="Fitzgerald M."/>
            <person name="Haas B."/>
            <person name="Abouelleil A."/>
            <person name="Alvarado L."/>
            <person name="Arachchi H.M."/>
            <person name="Berlin A."/>
            <person name="Chapman S.B."/>
            <person name="Goldberg J."/>
            <person name="Griggs A."/>
            <person name="Gujja S."/>
            <person name="Hansen M."/>
            <person name="Howarth C."/>
            <person name="Imamovic A."/>
            <person name="Larimer J."/>
            <person name="McCowen C."/>
            <person name="Montmayeur A."/>
            <person name="Murphy C."/>
            <person name="Neiman D."/>
            <person name="Pearson M."/>
            <person name="Priest M."/>
            <person name="Roberts A."/>
            <person name="Saif S."/>
            <person name="Shea T."/>
            <person name="Sisk P."/>
            <person name="Sykes S."/>
            <person name="Wortman J."/>
            <person name="Nusbaum C."/>
            <person name="Birren B."/>
        </authorList>
    </citation>
    <scope>NUCLEOTIDE SEQUENCE [LARGE SCALE GENOMIC DNA]</scope>
    <source>
        <strain evidence="3 4">VS20</strain>
    </source>
</reference>
<dbReference type="OrthoDB" id="118280at2759"/>
<name>T0QCA2_SAPDV</name>
<evidence type="ECO:0000313" key="3">
    <source>
        <dbReference type="EMBL" id="EQC35494.1"/>
    </source>
</evidence>
<feature type="compositionally biased region" description="Low complexity" evidence="2">
    <location>
        <begin position="1"/>
        <end position="17"/>
    </location>
</feature>